<proteinExistence type="predicted"/>
<evidence type="ECO:0000313" key="1">
    <source>
        <dbReference type="EMBL" id="KAF8438814.1"/>
    </source>
</evidence>
<reference evidence="1" key="2">
    <citation type="journal article" date="2020" name="Nat. Commun.">
        <title>Large-scale genome sequencing of mycorrhizal fungi provides insights into the early evolution of symbiotic traits.</title>
        <authorList>
            <person name="Miyauchi S."/>
            <person name="Kiss E."/>
            <person name="Kuo A."/>
            <person name="Drula E."/>
            <person name="Kohler A."/>
            <person name="Sanchez-Garcia M."/>
            <person name="Morin E."/>
            <person name="Andreopoulos B."/>
            <person name="Barry K.W."/>
            <person name="Bonito G."/>
            <person name="Buee M."/>
            <person name="Carver A."/>
            <person name="Chen C."/>
            <person name="Cichocki N."/>
            <person name="Clum A."/>
            <person name="Culley D."/>
            <person name="Crous P.W."/>
            <person name="Fauchery L."/>
            <person name="Girlanda M."/>
            <person name="Hayes R.D."/>
            <person name="Keri Z."/>
            <person name="LaButti K."/>
            <person name="Lipzen A."/>
            <person name="Lombard V."/>
            <person name="Magnuson J."/>
            <person name="Maillard F."/>
            <person name="Murat C."/>
            <person name="Nolan M."/>
            <person name="Ohm R.A."/>
            <person name="Pangilinan J."/>
            <person name="Pereira M.F."/>
            <person name="Perotto S."/>
            <person name="Peter M."/>
            <person name="Pfister S."/>
            <person name="Riley R."/>
            <person name="Sitrit Y."/>
            <person name="Stielow J.B."/>
            <person name="Szollosi G."/>
            <person name="Zifcakova L."/>
            <person name="Stursova M."/>
            <person name="Spatafora J.W."/>
            <person name="Tedersoo L."/>
            <person name="Vaario L.M."/>
            <person name="Yamada A."/>
            <person name="Yan M."/>
            <person name="Wang P."/>
            <person name="Xu J."/>
            <person name="Bruns T."/>
            <person name="Baldrian P."/>
            <person name="Vilgalys R."/>
            <person name="Dunand C."/>
            <person name="Henrissat B."/>
            <person name="Grigoriev I.V."/>
            <person name="Hibbett D."/>
            <person name="Nagy L.G."/>
            <person name="Martin F.M."/>
        </authorList>
    </citation>
    <scope>NUCLEOTIDE SEQUENCE</scope>
    <source>
        <strain evidence="1">BED1</strain>
    </source>
</reference>
<feature type="non-terminal residue" evidence="1">
    <location>
        <position position="133"/>
    </location>
</feature>
<dbReference type="EMBL" id="WHUW01000015">
    <property type="protein sequence ID" value="KAF8438814.1"/>
    <property type="molecule type" value="Genomic_DNA"/>
</dbReference>
<accession>A0AAD4BS63</accession>
<organism evidence="1 2">
    <name type="scientific">Boletus edulis BED1</name>
    <dbReference type="NCBI Taxonomy" id="1328754"/>
    <lineage>
        <taxon>Eukaryota</taxon>
        <taxon>Fungi</taxon>
        <taxon>Dikarya</taxon>
        <taxon>Basidiomycota</taxon>
        <taxon>Agaricomycotina</taxon>
        <taxon>Agaricomycetes</taxon>
        <taxon>Agaricomycetidae</taxon>
        <taxon>Boletales</taxon>
        <taxon>Boletineae</taxon>
        <taxon>Boletaceae</taxon>
        <taxon>Boletoideae</taxon>
        <taxon>Boletus</taxon>
    </lineage>
</organism>
<dbReference type="AlphaFoldDB" id="A0AAD4BS63"/>
<reference evidence="1" key="1">
    <citation type="submission" date="2019-10" db="EMBL/GenBank/DDBJ databases">
        <authorList>
            <consortium name="DOE Joint Genome Institute"/>
            <person name="Kuo A."/>
            <person name="Miyauchi S."/>
            <person name="Kiss E."/>
            <person name="Drula E."/>
            <person name="Kohler A."/>
            <person name="Sanchez-Garcia M."/>
            <person name="Andreopoulos B."/>
            <person name="Barry K.W."/>
            <person name="Bonito G."/>
            <person name="Buee M."/>
            <person name="Carver A."/>
            <person name="Chen C."/>
            <person name="Cichocki N."/>
            <person name="Clum A."/>
            <person name="Culley D."/>
            <person name="Crous P.W."/>
            <person name="Fauchery L."/>
            <person name="Girlanda M."/>
            <person name="Hayes R."/>
            <person name="Keri Z."/>
            <person name="LaButti K."/>
            <person name="Lipzen A."/>
            <person name="Lombard V."/>
            <person name="Magnuson J."/>
            <person name="Maillard F."/>
            <person name="Morin E."/>
            <person name="Murat C."/>
            <person name="Nolan M."/>
            <person name="Ohm R."/>
            <person name="Pangilinan J."/>
            <person name="Pereira M."/>
            <person name="Perotto S."/>
            <person name="Peter M."/>
            <person name="Riley R."/>
            <person name="Sitrit Y."/>
            <person name="Stielow B."/>
            <person name="Szollosi G."/>
            <person name="Zifcakova L."/>
            <person name="Stursova M."/>
            <person name="Spatafora J.W."/>
            <person name="Tedersoo L."/>
            <person name="Vaario L.-M."/>
            <person name="Yamada A."/>
            <person name="Yan M."/>
            <person name="Wang P."/>
            <person name="Xu J."/>
            <person name="Bruns T."/>
            <person name="Baldrian P."/>
            <person name="Vilgalys R."/>
            <person name="Henrissat B."/>
            <person name="Grigoriev I.V."/>
            <person name="Hibbett D."/>
            <person name="Nagy L.G."/>
            <person name="Martin F.M."/>
        </authorList>
    </citation>
    <scope>NUCLEOTIDE SEQUENCE</scope>
    <source>
        <strain evidence="1">BED1</strain>
    </source>
</reference>
<name>A0AAD4BS63_BOLED</name>
<dbReference type="Proteomes" id="UP001194468">
    <property type="component" value="Unassembled WGS sequence"/>
</dbReference>
<keyword evidence="2" id="KW-1185">Reference proteome</keyword>
<protein>
    <submittedName>
        <fullName evidence="1">Uncharacterized protein</fullName>
    </submittedName>
</protein>
<sequence>HAAIYQRCWQAMQSLGADKEMLSRYQPLRAEDLKVSTAAAFLNARGHQDNMLSWFWSMDIPKDTERSGWMSKFYRAHWLRAKATKDRWTEEEEILKAEFQWTINFFQRKAEDWDCWSLCSQNTGPCGLVSYAA</sequence>
<gene>
    <name evidence="1" type="ORF">L210DRAFT_3403557</name>
</gene>
<comment type="caution">
    <text evidence="1">The sequence shown here is derived from an EMBL/GenBank/DDBJ whole genome shotgun (WGS) entry which is preliminary data.</text>
</comment>
<evidence type="ECO:0000313" key="2">
    <source>
        <dbReference type="Proteomes" id="UP001194468"/>
    </source>
</evidence>